<comment type="caution">
    <text evidence="1">The sequence shown here is derived from an EMBL/GenBank/DDBJ whole genome shotgun (WGS) entry which is preliminary data.</text>
</comment>
<accession>A0ABR9GCZ1</accession>
<organism evidence="1 2">
    <name type="scientific">Dyella acidiphila</name>
    <dbReference type="NCBI Taxonomy" id="2775866"/>
    <lineage>
        <taxon>Bacteria</taxon>
        <taxon>Pseudomonadati</taxon>
        <taxon>Pseudomonadota</taxon>
        <taxon>Gammaproteobacteria</taxon>
        <taxon>Lysobacterales</taxon>
        <taxon>Rhodanobacteraceae</taxon>
        <taxon>Dyella</taxon>
    </lineage>
</organism>
<sequence length="146" mass="16159">MFYANANGNPNGWGFGLSYHTAASQDDIYSQPGARLVRENWIDENSNAISYPDQHLKIYDFSGKNWTGKGIAYSQIYGDEDRRQRFFNFCLIQSNGPQVLCGQTQVRNLNSPPSSSTLPKIMAVLKTIEFVDQSVNPVSSGTAASP</sequence>
<dbReference type="Proteomes" id="UP000651010">
    <property type="component" value="Unassembled WGS sequence"/>
</dbReference>
<reference evidence="1 2" key="1">
    <citation type="submission" date="2020-09" db="EMBL/GenBank/DDBJ databases">
        <title>Dyella sp. 7MK23 isolated from forest soil.</title>
        <authorList>
            <person name="Fu J."/>
        </authorList>
    </citation>
    <scope>NUCLEOTIDE SEQUENCE [LARGE SCALE GENOMIC DNA]</scope>
    <source>
        <strain evidence="1 2">7MK23</strain>
    </source>
</reference>
<dbReference type="EMBL" id="JACZZA010000010">
    <property type="protein sequence ID" value="MBE1161902.1"/>
    <property type="molecule type" value="Genomic_DNA"/>
</dbReference>
<evidence type="ECO:0000313" key="1">
    <source>
        <dbReference type="EMBL" id="MBE1161902.1"/>
    </source>
</evidence>
<name>A0ABR9GCZ1_9GAMM</name>
<proteinExistence type="predicted"/>
<evidence type="ECO:0000313" key="2">
    <source>
        <dbReference type="Proteomes" id="UP000651010"/>
    </source>
</evidence>
<protein>
    <submittedName>
        <fullName evidence="1">Uncharacterized protein</fullName>
    </submittedName>
</protein>
<dbReference type="RefSeq" id="WP_192556740.1">
    <property type="nucleotide sequence ID" value="NZ_JACZZA010000010.1"/>
</dbReference>
<keyword evidence="2" id="KW-1185">Reference proteome</keyword>
<gene>
    <name evidence="1" type="ORF">IGX34_16080</name>
</gene>